<dbReference type="GO" id="GO:0006400">
    <property type="term" value="P:tRNA modification"/>
    <property type="evidence" value="ECO:0007669"/>
    <property type="project" value="UniProtKB-UniRule"/>
</dbReference>
<evidence type="ECO:0000313" key="3">
    <source>
        <dbReference type="EMBL" id="KYH35899.1"/>
    </source>
</evidence>
<feature type="binding site" evidence="2">
    <location>
        <position position="197"/>
    </location>
    <ligand>
        <name>ATP</name>
        <dbReference type="ChEBI" id="CHEBI:30616"/>
    </ligand>
</feature>
<evidence type="ECO:0000256" key="1">
    <source>
        <dbReference type="ARBA" id="ARBA00022694"/>
    </source>
</evidence>
<dbReference type="Gene3D" id="3.40.50.620">
    <property type="entry name" value="HUPs"/>
    <property type="match status" value="1"/>
</dbReference>
<protein>
    <recommendedName>
        <fullName evidence="2">tRNA(Met) cytidine acetate ligase</fullName>
        <ecNumber evidence="2">6.3.4.-</ecNumber>
    </recommendedName>
</protein>
<dbReference type="GO" id="GO:0005524">
    <property type="term" value="F:ATP binding"/>
    <property type="evidence" value="ECO:0007669"/>
    <property type="project" value="UniProtKB-KW"/>
</dbReference>
<accession>A0A151B7N0</accession>
<feature type="binding site" evidence="2">
    <location>
        <begin position="7"/>
        <end position="20"/>
    </location>
    <ligand>
        <name>ATP</name>
        <dbReference type="ChEBI" id="CHEBI:30616"/>
    </ligand>
</feature>
<keyword evidence="4" id="KW-1185">Reference proteome</keyword>
<dbReference type="OrthoDB" id="9769796at2"/>
<dbReference type="InterPro" id="IPR008513">
    <property type="entry name" value="tRNA(Met)_cyd_acetate_ligase"/>
</dbReference>
<dbReference type="EMBL" id="LTBA01000001">
    <property type="protein sequence ID" value="KYH35899.1"/>
    <property type="molecule type" value="Genomic_DNA"/>
</dbReference>
<dbReference type="NCBIfam" id="NF010191">
    <property type="entry name" value="PRK13670.1"/>
    <property type="match status" value="1"/>
</dbReference>
<dbReference type="GO" id="GO:0016879">
    <property type="term" value="F:ligase activity, forming carbon-nitrogen bonds"/>
    <property type="evidence" value="ECO:0007669"/>
    <property type="project" value="UniProtKB-UniRule"/>
</dbReference>
<organism evidence="3 4">
    <name type="scientific">Clostridium tepidiprofundi DSM 19306</name>
    <dbReference type="NCBI Taxonomy" id="1121338"/>
    <lineage>
        <taxon>Bacteria</taxon>
        <taxon>Bacillati</taxon>
        <taxon>Bacillota</taxon>
        <taxon>Clostridia</taxon>
        <taxon>Eubacteriales</taxon>
        <taxon>Clostridiaceae</taxon>
        <taxon>Clostridium</taxon>
    </lineage>
</organism>
<dbReference type="RefSeq" id="WP_066821421.1">
    <property type="nucleotide sequence ID" value="NZ_LTBA01000001.1"/>
</dbReference>
<dbReference type="InterPro" id="IPR014729">
    <property type="entry name" value="Rossmann-like_a/b/a_fold"/>
</dbReference>
<dbReference type="Pfam" id="PF05636">
    <property type="entry name" value="HIGH_NTase1"/>
    <property type="match status" value="1"/>
</dbReference>
<sequence>MKVAAIIAEYNPLHSGHVYHIDSTKKLTNCDAVICIMSGNFVQRGEPALIDKFIRTRMALKNGIDLIIELPIVYSLASAEFFAFGAVSILNRLGIVDYISFGSEIGNAEVLYKIASVLVKEDANYKKLLKYHISRGERFPTARSNSLKEYLANSDLFNKFNNDSDKILNSSNNILGIEYCKALIKLKSNIDVITIKRQGGAYNEGKLNNIFSSATSIRRYIKSSSKIDILKKHVPNESYNIINELILSNYSFTYPDDMLKHLKYKALTDYKRAIKKIPDVSEGLDNKIIDVLQNNNSYEAIVKNIKSKRYTYTRISRILCQYFIGFEQFDIDNMRKMEAPYARILGFNNKGKYILNKIKKNTDIALITNIPKYHNDFLALDIQSTKAYSLLNNNIKYNCDYINKPIIIDN</sequence>
<evidence type="ECO:0000313" key="4">
    <source>
        <dbReference type="Proteomes" id="UP000075531"/>
    </source>
</evidence>
<proteinExistence type="inferred from homology"/>
<keyword evidence="2" id="KW-0436">Ligase</keyword>
<name>A0A151B7N0_9CLOT</name>
<gene>
    <name evidence="2" type="primary">tmcAL</name>
    <name evidence="3" type="ORF">CLTEP_02920</name>
</gene>
<comment type="subcellular location">
    <subcellularLocation>
        <location evidence="2">Cytoplasm</location>
    </subcellularLocation>
</comment>
<keyword evidence="2" id="KW-0820">tRNA-binding</keyword>
<dbReference type="SUPFAM" id="SSF52374">
    <property type="entry name" value="Nucleotidylyl transferase"/>
    <property type="match status" value="1"/>
</dbReference>
<dbReference type="HAMAP" id="MF_01539">
    <property type="entry name" value="TmcAL"/>
    <property type="match status" value="1"/>
</dbReference>
<dbReference type="STRING" id="1121338.CLTEP_02920"/>
<keyword evidence="1 2" id="KW-0819">tRNA processing</keyword>
<comment type="function">
    <text evidence="2">Catalyzes the formation of N(4)-acetylcytidine (ac(4)C) at the wobble position of elongator tRNA(Met), using acetate and ATP as substrates. First activates an acetate ion to form acetyladenylate (Ac-AMP) and then transfers the acetyl group to tRNA to form ac(4)C34.</text>
</comment>
<keyword evidence="2" id="KW-0547">Nucleotide-binding</keyword>
<dbReference type="PANTHER" id="PTHR37825:SF1">
    <property type="entry name" value="TRNA(MET) CYTIDINE ACETATE LIGASE"/>
    <property type="match status" value="1"/>
</dbReference>
<evidence type="ECO:0000256" key="2">
    <source>
        <dbReference type="HAMAP-Rule" id="MF_01539"/>
    </source>
</evidence>
<comment type="caution">
    <text evidence="3">The sequence shown here is derived from an EMBL/GenBank/DDBJ whole genome shotgun (WGS) entry which is preliminary data.</text>
</comment>
<comment type="catalytic activity">
    <reaction evidence="2">
        <text>cytidine(34) in elongator tRNA(Met) + acetate + ATP = N(4)-acetylcytidine(34) in elongator tRNA(Met) + AMP + diphosphate</text>
        <dbReference type="Rhea" id="RHEA:58144"/>
        <dbReference type="Rhea" id="RHEA-COMP:10693"/>
        <dbReference type="Rhea" id="RHEA-COMP:10694"/>
        <dbReference type="ChEBI" id="CHEBI:30089"/>
        <dbReference type="ChEBI" id="CHEBI:30616"/>
        <dbReference type="ChEBI" id="CHEBI:33019"/>
        <dbReference type="ChEBI" id="CHEBI:74900"/>
        <dbReference type="ChEBI" id="CHEBI:82748"/>
        <dbReference type="ChEBI" id="CHEBI:456215"/>
    </reaction>
</comment>
<comment type="caution">
    <text evidence="2">Lacks conserved residue(s) required for the propagation of feature annotation.</text>
</comment>
<keyword evidence="2" id="KW-0694">RNA-binding</keyword>
<keyword evidence="2" id="KW-0067">ATP-binding</keyword>
<reference evidence="3 4" key="1">
    <citation type="submission" date="2016-02" db="EMBL/GenBank/DDBJ databases">
        <title>Genome sequence of Clostridium tepidiprofundi DSM 19306.</title>
        <authorList>
            <person name="Poehlein A."/>
            <person name="Daniel R."/>
        </authorList>
    </citation>
    <scope>NUCLEOTIDE SEQUENCE [LARGE SCALE GENOMIC DNA]</scope>
    <source>
        <strain evidence="3 4">DSM 19306</strain>
    </source>
</reference>
<dbReference type="GO" id="GO:0005737">
    <property type="term" value="C:cytoplasm"/>
    <property type="evidence" value="ECO:0007669"/>
    <property type="project" value="UniProtKB-SubCell"/>
</dbReference>
<dbReference type="Proteomes" id="UP000075531">
    <property type="component" value="Unassembled WGS sequence"/>
</dbReference>
<dbReference type="AlphaFoldDB" id="A0A151B7N0"/>
<comment type="similarity">
    <text evidence="2">Belongs to the TmcAL family.</text>
</comment>
<feature type="binding site" evidence="2">
    <location>
        <position position="172"/>
    </location>
    <ligand>
        <name>ATP</name>
        <dbReference type="ChEBI" id="CHEBI:30616"/>
    </ligand>
</feature>
<dbReference type="PATRIC" id="fig|1121338.3.peg.296"/>
<feature type="binding site" evidence="2">
    <location>
        <position position="102"/>
    </location>
    <ligand>
        <name>ATP</name>
        <dbReference type="ChEBI" id="CHEBI:30616"/>
    </ligand>
</feature>
<keyword evidence="2" id="KW-0963">Cytoplasm</keyword>
<dbReference type="PANTHER" id="PTHR37825">
    <property type="entry name" value="TRNA(MET) CYTIDINE ACETATE LIGASE"/>
    <property type="match status" value="1"/>
</dbReference>
<dbReference type="GO" id="GO:0000049">
    <property type="term" value="F:tRNA binding"/>
    <property type="evidence" value="ECO:0007669"/>
    <property type="project" value="UniProtKB-KW"/>
</dbReference>
<dbReference type="EC" id="6.3.4.-" evidence="2"/>